<feature type="region of interest" description="Disordered" evidence="1">
    <location>
        <begin position="27"/>
        <end position="46"/>
    </location>
</feature>
<evidence type="ECO:0000256" key="1">
    <source>
        <dbReference type="SAM" id="MobiDB-lite"/>
    </source>
</evidence>
<dbReference type="EMBL" id="REFZ01000012">
    <property type="protein sequence ID" value="RQG98846.1"/>
    <property type="molecule type" value="Genomic_DNA"/>
</dbReference>
<keyword evidence="3" id="KW-1185">Reference proteome</keyword>
<evidence type="ECO:0000313" key="3">
    <source>
        <dbReference type="Proteomes" id="UP000281431"/>
    </source>
</evidence>
<gene>
    <name evidence="2" type="ORF">EA472_16660</name>
</gene>
<proteinExistence type="predicted"/>
<sequence length="75" mass="8293">MTDRPALAKSRRTRVGVLAFIASPSTRADGDVSARGGDGIDANATTGRPRRRFARHRESVRGWFVRVPEMAVSRR</sequence>
<name>A0A3N6MVB9_NATCH</name>
<accession>A0A3N6MVB9</accession>
<dbReference type="AlphaFoldDB" id="A0A3N6MVB9"/>
<dbReference type="Proteomes" id="UP000281431">
    <property type="component" value="Unassembled WGS sequence"/>
</dbReference>
<reference evidence="2 3" key="1">
    <citation type="submission" date="2018-10" db="EMBL/GenBank/DDBJ databases">
        <title>Natrarchaeobius chitinivorans gen. nov., sp. nov., and Natrarchaeobius haloalkaliphilus sp. nov., alkaliphilic, chitin-utilizing haloarchaea from hypersaline alkaline lakes.</title>
        <authorList>
            <person name="Sorokin D.Y."/>
            <person name="Elcheninov A.G."/>
            <person name="Kostrikina N.A."/>
            <person name="Bale N.J."/>
            <person name="Sinninghe Damste J.S."/>
            <person name="Khijniak T.V."/>
            <person name="Kublanov I.V."/>
            <person name="Toshchakov S.V."/>
        </authorList>
    </citation>
    <scope>NUCLEOTIDE SEQUENCE [LARGE SCALE GENOMIC DNA]</scope>
    <source>
        <strain evidence="2 3">AArcht7</strain>
    </source>
</reference>
<organism evidence="2 3">
    <name type="scientific">Natrarchaeobius chitinivorans</name>
    <dbReference type="NCBI Taxonomy" id="1679083"/>
    <lineage>
        <taxon>Archaea</taxon>
        <taxon>Methanobacteriati</taxon>
        <taxon>Methanobacteriota</taxon>
        <taxon>Stenosarchaea group</taxon>
        <taxon>Halobacteria</taxon>
        <taxon>Halobacteriales</taxon>
        <taxon>Natrialbaceae</taxon>
        <taxon>Natrarchaeobius</taxon>
    </lineage>
</organism>
<comment type="caution">
    <text evidence="2">The sequence shown here is derived from an EMBL/GenBank/DDBJ whole genome shotgun (WGS) entry which is preliminary data.</text>
</comment>
<evidence type="ECO:0000313" key="2">
    <source>
        <dbReference type="EMBL" id="RQG98846.1"/>
    </source>
</evidence>
<protein>
    <submittedName>
        <fullName evidence="2">Uncharacterized protein</fullName>
    </submittedName>
</protein>